<dbReference type="InterPro" id="IPR005182">
    <property type="entry name" value="YdbS-like_PH"/>
</dbReference>
<feature type="domain" description="YdbS-like PH" evidence="2">
    <location>
        <begin position="89"/>
        <end position="163"/>
    </location>
</feature>
<proteinExistence type="predicted"/>
<dbReference type="Proteomes" id="UP001257909">
    <property type="component" value="Unassembled WGS sequence"/>
</dbReference>
<protein>
    <submittedName>
        <fullName evidence="3">Membrane protein YdbS with pleckstrin-like domain</fullName>
    </submittedName>
</protein>
<gene>
    <name evidence="3" type="ORF">J2W69_001774</name>
</gene>
<evidence type="ECO:0000256" key="1">
    <source>
        <dbReference type="SAM" id="Phobius"/>
    </source>
</evidence>
<keyword evidence="4" id="KW-1185">Reference proteome</keyword>
<dbReference type="PANTHER" id="PTHR34473:SF2">
    <property type="entry name" value="UPF0699 TRANSMEMBRANE PROTEIN YDBT"/>
    <property type="match status" value="1"/>
</dbReference>
<organism evidence="3 4">
    <name type="scientific">Rheinheimera soli</name>
    <dbReference type="NCBI Taxonomy" id="443616"/>
    <lineage>
        <taxon>Bacteria</taxon>
        <taxon>Pseudomonadati</taxon>
        <taxon>Pseudomonadota</taxon>
        <taxon>Gammaproteobacteria</taxon>
        <taxon>Chromatiales</taxon>
        <taxon>Chromatiaceae</taxon>
        <taxon>Rheinheimera</taxon>
    </lineage>
</organism>
<feature type="transmembrane region" description="Helical" evidence="1">
    <location>
        <begin position="64"/>
        <end position="86"/>
    </location>
</feature>
<dbReference type="PANTHER" id="PTHR34473">
    <property type="entry name" value="UPF0699 TRANSMEMBRANE PROTEIN YDBS"/>
    <property type="match status" value="1"/>
</dbReference>
<comment type="caution">
    <text evidence="3">The sequence shown here is derived from an EMBL/GenBank/DDBJ whole genome shotgun (WGS) entry which is preliminary data.</text>
</comment>
<accession>A0ABU1VYN6</accession>
<evidence type="ECO:0000313" key="4">
    <source>
        <dbReference type="Proteomes" id="UP001257909"/>
    </source>
</evidence>
<keyword evidence="1" id="KW-0472">Membrane</keyword>
<keyword evidence="1" id="KW-1133">Transmembrane helix</keyword>
<sequence>MSNQLLDTGFLHDQCLSGPLPDQWLLLPAQALIKRRCNWLLTLLVVVAVLLIGQWWWGSDWASWLFPLCWALTALFFLTSWFWLPLEIRHSRFLLRTQDFLLQSGVLWRKAVLIPLHRVQHVTISQGPLQKRFGLATLKVYTAGGMEAEAALADIDYAVAQVLSEQLSLLIPRGDSDAGH</sequence>
<dbReference type="EMBL" id="JAVDWR010000004">
    <property type="protein sequence ID" value="MDR7120836.1"/>
    <property type="molecule type" value="Genomic_DNA"/>
</dbReference>
<dbReference type="RefSeq" id="WP_310276876.1">
    <property type="nucleotide sequence ID" value="NZ_JAVDWR010000004.1"/>
</dbReference>
<dbReference type="Pfam" id="PF03703">
    <property type="entry name" value="bPH_2"/>
    <property type="match status" value="1"/>
</dbReference>
<evidence type="ECO:0000259" key="2">
    <source>
        <dbReference type="Pfam" id="PF03703"/>
    </source>
</evidence>
<evidence type="ECO:0000313" key="3">
    <source>
        <dbReference type="EMBL" id="MDR7120836.1"/>
    </source>
</evidence>
<name>A0ABU1VYN6_9GAMM</name>
<feature type="transmembrane region" description="Helical" evidence="1">
    <location>
        <begin position="39"/>
        <end position="58"/>
    </location>
</feature>
<reference evidence="3 4" key="1">
    <citation type="submission" date="2023-07" db="EMBL/GenBank/DDBJ databases">
        <title>Sorghum-associated microbial communities from plants grown in Nebraska, USA.</title>
        <authorList>
            <person name="Schachtman D."/>
        </authorList>
    </citation>
    <scope>NUCLEOTIDE SEQUENCE [LARGE SCALE GENOMIC DNA]</scope>
    <source>
        <strain evidence="3 4">4138</strain>
    </source>
</reference>
<keyword evidence="1" id="KW-0812">Transmembrane</keyword>